<evidence type="ECO:0000259" key="1">
    <source>
        <dbReference type="Pfam" id="PF18929"/>
    </source>
</evidence>
<gene>
    <name evidence="2" type="ORF">CL944_02695</name>
</gene>
<sequence length="69" mass="7850">MTINDSFKTYEFYANADLSKYAGQWVAIVDNKVVAHGKNVKKILKEAEKEAPKAIPFIAKVPLRDILLW</sequence>
<dbReference type="Proteomes" id="UP000226712">
    <property type="component" value="Unassembled WGS sequence"/>
</dbReference>
<dbReference type="Pfam" id="PF18929">
    <property type="entry name" value="DUF5678"/>
    <property type="match status" value="1"/>
</dbReference>
<dbReference type="InterPro" id="IPR043734">
    <property type="entry name" value="DUF5678"/>
</dbReference>
<dbReference type="AlphaFoldDB" id="A0A2D6LQ97"/>
<protein>
    <submittedName>
        <fullName evidence="2">Succinyl-CoA synthetase subunit alpha</fullName>
    </submittedName>
</protein>
<feature type="domain" description="DUF5678" evidence="1">
    <location>
        <begin position="18"/>
        <end position="62"/>
    </location>
</feature>
<evidence type="ECO:0000313" key="3">
    <source>
        <dbReference type="Proteomes" id="UP000226712"/>
    </source>
</evidence>
<reference evidence="3" key="1">
    <citation type="submission" date="2017-09" db="EMBL/GenBank/DDBJ databases">
        <title>The Reconstruction of 2,631 Draft Metagenome-Assembled Genomes from the Global Oceans.</title>
        <authorList>
            <person name="Tully B.J."/>
            <person name="Graham E.D."/>
            <person name="Heidelberg J.F."/>
        </authorList>
    </citation>
    <scope>NUCLEOTIDE SEQUENCE [LARGE SCALE GENOMIC DNA]</scope>
</reference>
<organism evidence="2 3">
    <name type="scientific">Candidatus Iainarchaeum sp</name>
    <dbReference type="NCBI Taxonomy" id="3101447"/>
    <lineage>
        <taxon>Archaea</taxon>
        <taxon>Candidatus Iainarchaeota</taxon>
        <taxon>Candidatus Iainarchaeia</taxon>
        <taxon>Candidatus Iainarchaeales</taxon>
        <taxon>Candidatus Iainarchaeaceae</taxon>
        <taxon>Candidatus Iainarchaeum</taxon>
    </lineage>
</organism>
<dbReference type="EMBL" id="NZBD01000015">
    <property type="protein sequence ID" value="MAG18356.1"/>
    <property type="molecule type" value="Genomic_DNA"/>
</dbReference>
<comment type="caution">
    <text evidence="2">The sequence shown here is derived from an EMBL/GenBank/DDBJ whole genome shotgun (WGS) entry which is preliminary data.</text>
</comment>
<name>A0A2D6LQ97_9ARCH</name>
<proteinExistence type="predicted"/>
<accession>A0A2D6LQ97</accession>
<evidence type="ECO:0000313" key="2">
    <source>
        <dbReference type="EMBL" id="MAG18356.1"/>
    </source>
</evidence>